<name>A0A382H3B1_9ZZZZ</name>
<feature type="transmembrane region" description="Helical" evidence="1">
    <location>
        <begin position="58"/>
        <end position="79"/>
    </location>
</feature>
<feature type="non-terminal residue" evidence="2">
    <location>
        <position position="1"/>
    </location>
</feature>
<sequence length="169" mass="19672">VTNGWHNDGGSTHKPNLDCLQVFYLPQDTPKELGPTEFLPGSHLLFSLQPWMRHYGSIRGTVLTAASAGSIFLTAYSIWHRRTSSTASEVRNLIKYWYKRTAPPERDWIQEQDFQPKDAKHAQPGFYFHREHHRTINDAAEMFYWLCGMEDEYRSVNNLDNNLPIFLSK</sequence>
<protein>
    <submittedName>
        <fullName evidence="2">Uncharacterized protein</fullName>
    </submittedName>
</protein>
<evidence type="ECO:0000313" key="2">
    <source>
        <dbReference type="EMBL" id="SVB81263.1"/>
    </source>
</evidence>
<accession>A0A382H3B1</accession>
<dbReference type="EMBL" id="UINC01058699">
    <property type="protein sequence ID" value="SVB81263.1"/>
    <property type="molecule type" value="Genomic_DNA"/>
</dbReference>
<proteinExistence type="predicted"/>
<reference evidence="2" key="1">
    <citation type="submission" date="2018-05" db="EMBL/GenBank/DDBJ databases">
        <authorList>
            <person name="Lanie J.A."/>
            <person name="Ng W.-L."/>
            <person name="Kazmierczak K.M."/>
            <person name="Andrzejewski T.M."/>
            <person name="Davidsen T.M."/>
            <person name="Wayne K.J."/>
            <person name="Tettelin H."/>
            <person name="Glass J.I."/>
            <person name="Rusch D."/>
            <person name="Podicherti R."/>
            <person name="Tsui H.-C.T."/>
            <person name="Winkler M.E."/>
        </authorList>
    </citation>
    <scope>NUCLEOTIDE SEQUENCE</scope>
</reference>
<organism evidence="2">
    <name type="scientific">marine metagenome</name>
    <dbReference type="NCBI Taxonomy" id="408172"/>
    <lineage>
        <taxon>unclassified sequences</taxon>
        <taxon>metagenomes</taxon>
        <taxon>ecological metagenomes</taxon>
    </lineage>
</organism>
<keyword evidence="1" id="KW-0472">Membrane</keyword>
<evidence type="ECO:0000256" key="1">
    <source>
        <dbReference type="SAM" id="Phobius"/>
    </source>
</evidence>
<dbReference type="AlphaFoldDB" id="A0A382H3B1"/>
<keyword evidence="1" id="KW-1133">Transmembrane helix</keyword>
<dbReference type="Gene3D" id="2.60.120.620">
    <property type="entry name" value="q2cbj1_9rhob like domain"/>
    <property type="match status" value="1"/>
</dbReference>
<gene>
    <name evidence="2" type="ORF">METZ01_LOCUS234117</name>
</gene>
<dbReference type="SUPFAM" id="SSF51197">
    <property type="entry name" value="Clavaminate synthase-like"/>
    <property type="match status" value="1"/>
</dbReference>
<keyword evidence="1" id="KW-0812">Transmembrane</keyword>